<name>A0A8J6N236_9DELT</name>
<evidence type="ECO:0000313" key="2">
    <source>
        <dbReference type="Proteomes" id="UP000650524"/>
    </source>
</evidence>
<evidence type="ECO:0000313" key="1">
    <source>
        <dbReference type="EMBL" id="MBC8178309.1"/>
    </source>
</evidence>
<comment type="caution">
    <text evidence="1">The sequence shown here is derived from an EMBL/GenBank/DDBJ whole genome shotgun (WGS) entry which is preliminary data.</text>
</comment>
<proteinExistence type="predicted"/>
<reference evidence="1 2" key="1">
    <citation type="submission" date="2020-08" db="EMBL/GenBank/DDBJ databases">
        <title>Bridging the membrane lipid divide: bacteria of the FCB group superphylum have the potential to synthesize archaeal ether lipids.</title>
        <authorList>
            <person name="Villanueva L."/>
            <person name="Von Meijenfeldt F.A.B."/>
            <person name="Westbye A.B."/>
            <person name="Yadav S."/>
            <person name="Hopmans E.C."/>
            <person name="Dutilh B.E."/>
            <person name="Sinninghe Damste J.S."/>
        </authorList>
    </citation>
    <scope>NUCLEOTIDE SEQUENCE [LARGE SCALE GENOMIC DNA]</scope>
    <source>
        <strain evidence="1">NIOZ-UU27</strain>
    </source>
</reference>
<gene>
    <name evidence="1" type="ORF">H8E19_12965</name>
</gene>
<accession>A0A8J6N236</accession>
<protein>
    <submittedName>
        <fullName evidence="1">Uncharacterized protein</fullName>
    </submittedName>
</protein>
<sequence length="121" mass="12446">MSEEDLAKALEASGGIQTTAAATTFNRYYFVLFRIISGPSYTILGSLSFLYGVPFDLRTSPGTPTSIASPGGEGLFMSLAGANCPGPPGPVSVGGAGNCPGSDGGKGYYIDHYTENRSLPL</sequence>
<organism evidence="1 2">
    <name type="scientific">Candidatus Desulfacyla euxinica</name>
    <dbReference type="NCBI Taxonomy" id="2841693"/>
    <lineage>
        <taxon>Bacteria</taxon>
        <taxon>Deltaproteobacteria</taxon>
        <taxon>Candidatus Desulfacyla</taxon>
    </lineage>
</organism>
<dbReference type="Proteomes" id="UP000650524">
    <property type="component" value="Unassembled WGS sequence"/>
</dbReference>
<dbReference type="AlphaFoldDB" id="A0A8J6N236"/>
<dbReference type="EMBL" id="JACNJD010000271">
    <property type="protein sequence ID" value="MBC8178309.1"/>
    <property type="molecule type" value="Genomic_DNA"/>
</dbReference>